<dbReference type="SMART" id="SM00398">
    <property type="entry name" value="HMG"/>
    <property type="match status" value="1"/>
</dbReference>
<evidence type="ECO:0000256" key="5">
    <source>
        <dbReference type="ARBA" id="ARBA00022860"/>
    </source>
</evidence>
<evidence type="ECO:0000256" key="6">
    <source>
        <dbReference type="ARBA" id="ARBA00022928"/>
    </source>
</evidence>
<dbReference type="PANTHER" id="PTHR10270:SF161">
    <property type="entry name" value="SEX-DETERMINING REGION Y PROTEIN"/>
    <property type="match status" value="1"/>
</dbReference>
<comment type="function">
    <text evidence="11">Transcriptional regulator that controls a genetic switch in male development. It is necessary and sufficient for initiating male sex determination by directing the development of supporting cell precursors (pre-Sertoli cells) as Sertoli rather than granulosa cells. Involved in different aspects of gene regulation including promoter activation or repression. Binds to the DNA consensus sequence 5'-[AT]AACAA[AT]-3'. SRY HMG box recognizes DNA by partial intercalation in the minor groove and promotes DNA bending. Also involved in pre-mRNA splicing. In male adult brain involved in the maintenance of motor functions of dopaminergic neurons.</text>
</comment>
<name>A0A814DT92_ADIRI</name>
<organism evidence="15 16">
    <name type="scientific">Adineta ricciae</name>
    <name type="common">Rotifer</name>
    <dbReference type="NCBI Taxonomy" id="249248"/>
    <lineage>
        <taxon>Eukaryota</taxon>
        <taxon>Metazoa</taxon>
        <taxon>Spiralia</taxon>
        <taxon>Gnathifera</taxon>
        <taxon>Rotifera</taxon>
        <taxon>Eurotatoria</taxon>
        <taxon>Bdelloidea</taxon>
        <taxon>Adinetida</taxon>
        <taxon>Adinetidae</taxon>
        <taxon>Adineta</taxon>
    </lineage>
</organism>
<dbReference type="GO" id="GO:0000978">
    <property type="term" value="F:RNA polymerase II cis-regulatory region sequence-specific DNA binding"/>
    <property type="evidence" value="ECO:0007669"/>
    <property type="project" value="TreeGrafter"/>
</dbReference>
<evidence type="ECO:0000256" key="13">
    <source>
        <dbReference type="SAM" id="MobiDB-lite"/>
    </source>
</evidence>
<protein>
    <recommendedName>
        <fullName evidence="3">Sex-determining region Y protein</fullName>
    </recommendedName>
    <alternativeName>
        <fullName evidence="10">Testis-determining factor</fullName>
    </alternativeName>
</protein>
<accession>A0A814DT92</accession>
<dbReference type="InterPro" id="IPR036910">
    <property type="entry name" value="HMG_box_dom_sf"/>
</dbReference>
<comment type="caution">
    <text evidence="15">The sequence shown here is derived from an EMBL/GenBank/DDBJ whole genome shotgun (WGS) entry which is preliminary data.</text>
</comment>
<reference evidence="15" key="1">
    <citation type="submission" date="2021-02" db="EMBL/GenBank/DDBJ databases">
        <authorList>
            <person name="Nowell W R."/>
        </authorList>
    </citation>
    <scope>NUCLEOTIDE SEQUENCE</scope>
</reference>
<dbReference type="Gene3D" id="1.10.30.10">
    <property type="entry name" value="High mobility group box domain"/>
    <property type="match status" value="1"/>
</dbReference>
<feature type="compositionally biased region" description="Polar residues" evidence="13">
    <location>
        <begin position="146"/>
        <end position="172"/>
    </location>
</feature>
<dbReference type="EMBL" id="CAJNOJ010000049">
    <property type="protein sequence ID" value="CAF0959991.1"/>
    <property type="molecule type" value="Genomic_DNA"/>
</dbReference>
<dbReference type="InterPro" id="IPR009071">
    <property type="entry name" value="HMG_box_dom"/>
</dbReference>
<comment type="similarity">
    <text evidence="2">Belongs to the SRY family.</text>
</comment>
<sequence length="363" mass="40974">MMMISTPTSSFHDCVPIENFLFKNESFSPLQFTDDRFEESFDEINSTRTKTMRNSTIKRPMNAFLLWARGERKRVSSDGYGVSQTSLSKFLGETWRHMSVDEKQPFLDMAEALKRQYHIDHPDYRFKSKQRSTTANKTITRKHHSPTAQRQLSTMNSSSLSPFLPQQTSSSSLMSNITPHSIQPTVLTMCQAMIPSESTDNSSNNEWFFKLLSQPQSVIIAPPSRTQTSPVTSRRAVRIQIINKHDDITLPPPTLLPMTPSPLSSSSVTLDDTTSTLVDYLTNTCPMFNISNNQQDLVPAIDDITGYELLQDSTDNHLMDLTEHYDGNGYIDTPLSNFATNTADIISMPSSSSSYLSYDFLCL</sequence>
<evidence type="ECO:0000256" key="2">
    <source>
        <dbReference type="ARBA" id="ARBA00005998"/>
    </source>
</evidence>
<dbReference type="GO" id="GO:0016607">
    <property type="term" value="C:nuclear speck"/>
    <property type="evidence" value="ECO:0007669"/>
    <property type="project" value="UniProtKB-SubCell"/>
</dbReference>
<gene>
    <name evidence="15" type="ORF">EDS130_LOCUS12799</name>
</gene>
<feature type="domain" description="HMG box" evidence="14">
    <location>
        <begin position="57"/>
        <end position="125"/>
    </location>
</feature>
<keyword evidence="5" id="KW-0112">Calmodulin-binding</keyword>
<evidence type="ECO:0000259" key="14">
    <source>
        <dbReference type="PROSITE" id="PS50118"/>
    </source>
</evidence>
<dbReference type="InterPro" id="IPR050140">
    <property type="entry name" value="SRY-related_HMG-box_TF-like"/>
</dbReference>
<evidence type="ECO:0000256" key="11">
    <source>
        <dbReference type="ARBA" id="ARBA00045821"/>
    </source>
</evidence>
<feature type="DNA-binding region" description="HMG box" evidence="12">
    <location>
        <begin position="57"/>
        <end position="125"/>
    </location>
</feature>
<evidence type="ECO:0000256" key="1">
    <source>
        <dbReference type="ARBA" id="ARBA00004324"/>
    </source>
</evidence>
<comment type="subcellular location">
    <subcellularLocation>
        <location evidence="1">Nucleus speckle</location>
    </subcellularLocation>
</comment>
<keyword evidence="12" id="KW-0539">Nucleus</keyword>
<evidence type="ECO:0000256" key="12">
    <source>
        <dbReference type="PROSITE-ProRule" id="PRU00267"/>
    </source>
</evidence>
<dbReference type="GO" id="GO:0030154">
    <property type="term" value="P:cell differentiation"/>
    <property type="evidence" value="ECO:0007669"/>
    <property type="project" value="UniProtKB-KW"/>
</dbReference>
<evidence type="ECO:0000256" key="7">
    <source>
        <dbReference type="ARBA" id="ARBA00023125"/>
    </source>
</evidence>
<proteinExistence type="inferred from homology"/>
<dbReference type="PROSITE" id="PS50118">
    <property type="entry name" value="HMG_BOX_2"/>
    <property type="match status" value="1"/>
</dbReference>
<evidence type="ECO:0000256" key="4">
    <source>
        <dbReference type="ARBA" id="ARBA00022782"/>
    </source>
</evidence>
<feature type="region of interest" description="Disordered" evidence="13">
    <location>
        <begin position="128"/>
        <end position="172"/>
    </location>
</feature>
<evidence type="ECO:0000313" key="16">
    <source>
        <dbReference type="Proteomes" id="UP000663852"/>
    </source>
</evidence>
<dbReference type="GO" id="GO:0001228">
    <property type="term" value="F:DNA-binding transcription activator activity, RNA polymerase II-specific"/>
    <property type="evidence" value="ECO:0007669"/>
    <property type="project" value="TreeGrafter"/>
</dbReference>
<evidence type="ECO:0000256" key="9">
    <source>
        <dbReference type="ARBA" id="ARBA00023163"/>
    </source>
</evidence>
<keyword evidence="9" id="KW-0804">Transcription</keyword>
<dbReference type="AlphaFoldDB" id="A0A814DT92"/>
<dbReference type="PANTHER" id="PTHR10270">
    <property type="entry name" value="SOX TRANSCRIPTION FACTOR"/>
    <property type="match status" value="1"/>
</dbReference>
<dbReference type="GO" id="GO:0007548">
    <property type="term" value="P:sex differentiation"/>
    <property type="evidence" value="ECO:0007669"/>
    <property type="project" value="UniProtKB-KW"/>
</dbReference>
<keyword evidence="8" id="KW-0010">Activator</keyword>
<keyword evidence="6" id="KW-0726">Sexual differentiation</keyword>
<evidence type="ECO:0000313" key="15">
    <source>
        <dbReference type="EMBL" id="CAF0959991.1"/>
    </source>
</evidence>
<dbReference type="SUPFAM" id="SSF47095">
    <property type="entry name" value="HMG-box"/>
    <property type="match status" value="1"/>
</dbReference>
<dbReference type="OrthoDB" id="1919336at2759"/>
<evidence type="ECO:0000256" key="3">
    <source>
        <dbReference type="ARBA" id="ARBA00019052"/>
    </source>
</evidence>
<keyword evidence="4" id="KW-0221">Differentiation</keyword>
<dbReference type="Pfam" id="PF00505">
    <property type="entry name" value="HMG_box"/>
    <property type="match status" value="1"/>
</dbReference>
<keyword evidence="7 12" id="KW-0238">DNA-binding</keyword>
<evidence type="ECO:0000256" key="8">
    <source>
        <dbReference type="ARBA" id="ARBA00023159"/>
    </source>
</evidence>
<dbReference type="GO" id="GO:0005516">
    <property type="term" value="F:calmodulin binding"/>
    <property type="evidence" value="ECO:0007669"/>
    <property type="project" value="UniProtKB-KW"/>
</dbReference>
<dbReference type="Proteomes" id="UP000663852">
    <property type="component" value="Unassembled WGS sequence"/>
</dbReference>
<evidence type="ECO:0000256" key="10">
    <source>
        <dbReference type="ARBA" id="ARBA00032498"/>
    </source>
</evidence>